<dbReference type="RefSeq" id="WP_179651090.1">
    <property type="nucleotide sequence ID" value="NZ_JACBZM010000001.1"/>
</dbReference>
<dbReference type="AlphaFoldDB" id="A0A7Z0CQM9"/>
<protein>
    <recommendedName>
        <fullName evidence="2">Low molecular weight protein antigen 6 PH domain-containing protein</fullName>
    </recommendedName>
</protein>
<keyword evidence="1" id="KW-1133">Transmembrane helix</keyword>
<feature type="transmembrane region" description="Helical" evidence="1">
    <location>
        <begin position="52"/>
        <end position="73"/>
    </location>
</feature>
<sequence>MSQQPVVPPALPHTWRPFGPRMAAVVFGVVLVGAFVWLWVNFDDDTRASVNVYERGTVIGLVLLGLALLNGLARSRVVAREDGLTIVNGYRKRELAWSEVGRVRMPQGAPWPHLDMGEDERVSLLGIHASDGQRAADAIRELRAVVAAHTTA</sequence>
<keyword evidence="1" id="KW-0472">Membrane</keyword>
<feature type="transmembrane region" description="Helical" evidence="1">
    <location>
        <begin position="21"/>
        <end position="40"/>
    </location>
</feature>
<feature type="domain" description="Low molecular weight protein antigen 6 PH" evidence="2">
    <location>
        <begin position="74"/>
        <end position="143"/>
    </location>
</feature>
<proteinExistence type="predicted"/>
<dbReference type="EMBL" id="JACBZM010000001">
    <property type="protein sequence ID" value="NYI47160.1"/>
    <property type="molecule type" value="Genomic_DNA"/>
</dbReference>
<accession>A0A7Z0CQM9</accession>
<evidence type="ECO:0000313" key="3">
    <source>
        <dbReference type="EMBL" id="NYI47160.1"/>
    </source>
</evidence>
<dbReference type="Pfam" id="PF10756">
    <property type="entry name" value="bPH_6"/>
    <property type="match status" value="1"/>
</dbReference>
<reference evidence="3 4" key="1">
    <citation type="submission" date="2020-07" db="EMBL/GenBank/DDBJ databases">
        <title>Sequencing the genomes of 1000 actinobacteria strains.</title>
        <authorList>
            <person name="Klenk H.-P."/>
        </authorList>
    </citation>
    <scope>NUCLEOTIDE SEQUENCE [LARGE SCALE GENOMIC DNA]</scope>
    <source>
        <strain evidence="3 4">DSM 15131</strain>
    </source>
</reference>
<evidence type="ECO:0000313" key="4">
    <source>
        <dbReference type="Proteomes" id="UP000562045"/>
    </source>
</evidence>
<evidence type="ECO:0000256" key="1">
    <source>
        <dbReference type="SAM" id="Phobius"/>
    </source>
</evidence>
<gene>
    <name evidence="3" type="ORF">BJ993_004240</name>
</gene>
<evidence type="ECO:0000259" key="2">
    <source>
        <dbReference type="Pfam" id="PF10756"/>
    </source>
</evidence>
<dbReference type="Proteomes" id="UP000562045">
    <property type="component" value="Unassembled WGS sequence"/>
</dbReference>
<dbReference type="InterPro" id="IPR019692">
    <property type="entry name" value="CFP-6_PH"/>
</dbReference>
<comment type="caution">
    <text evidence="3">The sequence shown here is derived from an EMBL/GenBank/DDBJ whole genome shotgun (WGS) entry which is preliminary data.</text>
</comment>
<name>A0A7Z0CQM9_9ACTN</name>
<keyword evidence="1" id="KW-0812">Transmembrane</keyword>
<organism evidence="3 4">
    <name type="scientific">Nocardioides aromaticivorans</name>
    <dbReference type="NCBI Taxonomy" id="200618"/>
    <lineage>
        <taxon>Bacteria</taxon>
        <taxon>Bacillati</taxon>
        <taxon>Actinomycetota</taxon>
        <taxon>Actinomycetes</taxon>
        <taxon>Propionibacteriales</taxon>
        <taxon>Nocardioidaceae</taxon>
        <taxon>Nocardioides</taxon>
    </lineage>
</organism>